<dbReference type="InterPro" id="IPR000555">
    <property type="entry name" value="JAMM/MPN+_dom"/>
</dbReference>
<dbReference type="CDD" id="cd08065">
    <property type="entry name" value="MPN_eIF3h"/>
    <property type="match status" value="1"/>
</dbReference>
<dbReference type="InterPro" id="IPR050242">
    <property type="entry name" value="JAMM_MPN+_peptidase_M67A"/>
</dbReference>
<dbReference type="Pfam" id="PF19445">
    <property type="entry name" value="eIF3h_C"/>
    <property type="match status" value="1"/>
</dbReference>
<keyword evidence="1" id="KW-0963">Cytoplasm</keyword>
<dbReference type="InterPro" id="IPR045810">
    <property type="entry name" value="eIF3h_C"/>
</dbReference>
<dbReference type="STRING" id="5762.D2VM43"/>
<dbReference type="FunCoup" id="D2VM43">
    <property type="interactions" value="705"/>
</dbReference>
<sequence>MSQKLSAANTISQQQQQQDVVPVQEFGKDFIEKMENAPPVTEVSIDAMVLLKMINHCTEKVPIQVTGQLLGLDNEGVLEVTNCFPFPSSSSYNESISEEERNDQDDKYQIDMLQCLTDVNVDNNTVGWYQSTYMDSFMNATTIANQYQYQRTLGNKRCIHLVFDPLRTRRGELFVKAYRLSDKFIEAVKISYLQQTELSSMKKKYDLKNKNKKEDIEVLTEKEKLPESIEKIQITQEILATLNLSDKDIFDELPIQIHNYALVQAFLLDFENDEPSHLLAGYDSLDMANTQFLTRGLESLIEYADSLSVQQHRYQLYQKKLAQQKQNAKKKDKTQEEQEFMLKSVQQPDQLDYLMIANQLGNACDQMTSFSSQSINLSKIAELGMKKE</sequence>
<dbReference type="SMART" id="SM00232">
    <property type="entry name" value="JAB_MPN"/>
    <property type="match status" value="1"/>
</dbReference>
<accession>D2VM43</accession>
<dbReference type="GO" id="GO:0008237">
    <property type="term" value="F:metallopeptidase activity"/>
    <property type="evidence" value="ECO:0007669"/>
    <property type="project" value="InterPro"/>
</dbReference>
<dbReference type="PANTHER" id="PTHR10410">
    <property type="entry name" value="EUKARYOTIC TRANSLATION INITIATION FACTOR 3 -RELATED"/>
    <property type="match status" value="1"/>
</dbReference>
<organism evidence="6">
    <name type="scientific">Naegleria gruberi</name>
    <name type="common">Amoeba</name>
    <dbReference type="NCBI Taxonomy" id="5762"/>
    <lineage>
        <taxon>Eukaryota</taxon>
        <taxon>Discoba</taxon>
        <taxon>Heterolobosea</taxon>
        <taxon>Tetramitia</taxon>
        <taxon>Eutetramitia</taxon>
        <taxon>Vahlkampfiidae</taxon>
        <taxon>Naegleria</taxon>
    </lineage>
</organism>
<dbReference type="Pfam" id="PF01398">
    <property type="entry name" value="JAB"/>
    <property type="match status" value="1"/>
</dbReference>
<dbReference type="Proteomes" id="UP000006671">
    <property type="component" value="Unassembled WGS sequence"/>
</dbReference>
<protein>
    <submittedName>
        <fullName evidence="5">Predicted protein</fullName>
    </submittedName>
</protein>
<dbReference type="VEuPathDB" id="AmoebaDB:NAEGRDRAFT_50689"/>
<evidence type="ECO:0000256" key="3">
    <source>
        <dbReference type="ARBA" id="ARBA00022917"/>
    </source>
</evidence>
<dbReference type="GO" id="GO:0005852">
    <property type="term" value="C:eukaryotic translation initiation factor 3 complex"/>
    <property type="evidence" value="ECO:0007669"/>
    <property type="project" value="InterPro"/>
</dbReference>
<dbReference type="PROSITE" id="PS50249">
    <property type="entry name" value="MPN"/>
    <property type="match status" value="1"/>
</dbReference>
<feature type="domain" description="MPN" evidence="4">
    <location>
        <begin position="43"/>
        <end position="184"/>
    </location>
</feature>
<keyword evidence="3" id="KW-0648">Protein biosynthesis</keyword>
<dbReference type="RefSeq" id="XP_002674907.1">
    <property type="nucleotide sequence ID" value="XM_002674861.1"/>
</dbReference>
<dbReference type="Gene3D" id="3.40.140.10">
    <property type="entry name" value="Cytidine Deaminase, domain 2"/>
    <property type="match status" value="1"/>
</dbReference>
<reference evidence="5 6" key="1">
    <citation type="journal article" date="2010" name="Cell">
        <title>The genome of Naegleria gruberi illuminates early eukaryotic versatility.</title>
        <authorList>
            <person name="Fritz-Laylin L.K."/>
            <person name="Prochnik S.E."/>
            <person name="Ginger M.L."/>
            <person name="Dacks J.B."/>
            <person name="Carpenter M.L."/>
            <person name="Field M.C."/>
            <person name="Kuo A."/>
            <person name="Paredez A."/>
            <person name="Chapman J."/>
            <person name="Pham J."/>
            <person name="Shu S."/>
            <person name="Neupane R."/>
            <person name="Cipriano M."/>
            <person name="Mancuso J."/>
            <person name="Tu H."/>
            <person name="Salamov A."/>
            <person name="Lindquist E."/>
            <person name="Shapiro H."/>
            <person name="Lucas S."/>
            <person name="Grigoriev I.V."/>
            <person name="Cande W.Z."/>
            <person name="Fulton C."/>
            <person name="Rokhsar D.S."/>
            <person name="Dawson S.C."/>
        </authorList>
    </citation>
    <scope>NUCLEOTIDE SEQUENCE [LARGE SCALE GENOMIC DNA]</scope>
    <source>
        <strain evidence="5 6">NEG-M</strain>
    </source>
</reference>
<dbReference type="GO" id="GO:0003743">
    <property type="term" value="F:translation initiation factor activity"/>
    <property type="evidence" value="ECO:0007669"/>
    <property type="project" value="UniProtKB-KW"/>
</dbReference>
<evidence type="ECO:0000313" key="6">
    <source>
        <dbReference type="Proteomes" id="UP000006671"/>
    </source>
</evidence>
<dbReference type="InterPro" id="IPR037518">
    <property type="entry name" value="MPN"/>
</dbReference>
<dbReference type="InterPro" id="IPR027524">
    <property type="entry name" value="eIF3h"/>
</dbReference>
<name>D2VM43_NAEGR</name>
<evidence type="ECO:0000256" key="1">
    <source>
        <dbReference type="ARBA" id="ARBA00022490"/>
    </source>
</evidence>
<dbReference type="eggNOG" id="KOG1560">
    <property type="taxonomic scope" value="Eukaryota"/>
</dbReference>
<evidence type="ECO:0000313" key="5">
    <source>
        <dbReference type="EMBL" id="EFC42163.1"/>
    </source>
</evidence>
<dbReference type="InParanoid" id="D2VM43"/>
<dbReference type="OMA" id="WYQSTYF"/>
<evidence type="ECO:0000259" key="4">
    <source>
        <dbReference type="PROSITE" id="PS50249"/>
    </source>
</evidence>
<evidence type="ECO:0000256" key="2">
    <source>
        <dbReference type="ARBA" id="ARBA00022540"/>
    </source>
</evidence>
<gene>
    <name evidence="5" type="ORF">NAEGRDRAFT_50689</name>
</gene>
<dbReference type="AlphaFoldDB" id="D2VM43"/>
<dbReference type="KEGG" id="ngr:NAEGRDRAFT_50689"/>
<dbReference type="OrthoDB" id="10265695at2759"/>
<proteinExistence type="predicted"/>
<keyword evidence="6" id="KW-1185">Reference proteome</keyword>
<dbReference type="EMBL" id="GG738881">
    <property type="protein sequence ID" value="EFC42163.1"/>
    <property type="molecule type" value="Genomic_DNA"/>
</dbReference>
<dbReference type="GeneID" id="8851808"/>
<keyword evidence="2" id="KW-0396">Initiation factor</keyword>